<gene>
    <name evidence="2" type="primary">Aste57867_14219</name>
    <name evidence="1" type="ORF">As57867_014168</name>
    <name evidence="2" type="ORF">ASTE57867_14219</name>
</gene>
<protein>
    <submittedName>
        <fullName evidence="2">Aste57867_14219 protein</fullName>
    </submittedName>
</protein>
<dbReference type="OrthoDB" id="68488at2759"/>
<dbReference type="Proteomes" id="UP000332933">
    <property type="component" value="Unassembled WGS sequence"/>
</dbReference>
<keyword evidence="3" id="KW-1185">Reference proteome</keyword>
<dbReference type="EMBL" id="VJMH01005530">
    <property type="protein sequence ID" value="KAF0694940.1"/>
    <property type="molecule type" value="Genomic_DNA"/>
</dbReference>
<reference evidence="2 3" key="1">
    <citation type="submission" date="2019-03" db="EMBL/GenBank/DDBJ databases">
        <authorList>
            <person name="Gaulin E."/>
            <person name="Dumas B."/>
        </authorList>
    </citation>
    <scope>NUCLEOTIDE SEQUENCE [LARGE SCALE GENOMIC DNA]</scope>
    <source>
        <strain evidence="2">CBS 568.67</strain>
    </source>
</reference>
<dbReference type="AlphaFoldDB" id="A0A485L032"/>
<sequence length="359" mass="40007">MVDYIHDTGGVVDTPNRDFHVVALFRVQMCNQEGTGILDTNAVTWYQTLRLLRIVGQLYHTWRVVTLLIGSYAVQVASNPAFARASVATKLRRVVALGHNTTQGVTYTEMGLGLRVPCQVVVHGSWLPVTLFAVAHAIDSPMLYRYTTDKWASVAGAMTLSYIDIMTILSSHMRNIWLMTLAAKITLLSYSLEHLATHGVPGVRGNALISASFITISLTVRLKSIRSTQILQVHSSPPSDHLGLVRVITSLPFQLRTSQRRTAMSSFAGNAVTVLNEWLIFAVALSENSNYDPTETMLHPLPLKRMATWRRENDGDATVTAFRLIGKHHLMALPWSDRLCDEYPIKTARELVLELLMNL</sequence>
<name>A0A485L032_9STRA</name>
<evidence type="ECO:0000313" key="2">
    <source>
        <dbReference type="EMBL" id="VFT91044.1"/>
    </source>
</evidence>
<dbReference type="EMBL" id="CAADRA010005551">
    <property type="protein sequence ID" value="VFT91044.1"/>
    <property type="molecule type" value="Genomic_DNA"/>
</dbReference>
<proteinExistence type="predicted"/>
<organism evidence="2 3">
    <name type="scientific">Aphanomyces stellatus</name>
    <dbReference type="NCBI Taxonomy" id="120398"/>
    <lineage>
        <taxon>Eukaryota</taxon>
        <taxon>Sar</taxon>
        <taxon>Stramenopiles</taxon>
        <taxon>Oomycota</taxon>
        <taxon>Saprolegniomycetes</taxon>
        <taxon>Saprolegniales</taxon>
        <taxon>Verrucalvaceae</taxon>
        <taxon>Aphanomyces</taxon>
    </lineage>
</organism>
<evidence type="ECO:0000313" key="3">
    <source>
        <dbReference type="Proteomes" id="UP000332933"/>
    </source>
</evidence>
<evidence type="ECO:0000313" key="1">
    <source>
        <dbReference type="EMBL" id="KAF0694940.1"/>
    </source>
</evidence>
<accession>A0A485L032</accession>
<reference evidence="1" key="2">
    <citation type="submission" date="2019-06" db="EMBL/GenBank/DDBJ databases">
        <title>Genomics analysis of Aphanomyces spp. identifies a new class of oomycete effector associated with host adaptation.</title>
        <authorList>
            <person name="Gaulin E."/>
        </authorList>
    </citation>
    <scope>NUCLEOTIDE SEQUENCE</scope>
    <source>
        <strain evidence="1">CBS 578.67</strain>
    </source>
</reference>